<keyword evidence="1" id="KW-1133">Transmembrane helix</keyword>
<gene>
    <name evidence="2" type="ORF">COT23_01015</name>
</gene>
<evidence type="ECO:0000256" key="1">
    <source>
        <dbReference type="SAM" id="Phobius"/>
    </source>
</evidence>
<reference evidence="3" key="1">
    <citation type="submission" date="2017-09" db="EMBL/GenBank/DDBJ databases">
        <title>Depth-based differentiation of microbial function through sediment-hosted aquifers and enrichment of novel symbionts in the deep terrestrial subsurface.</title>
        <authorList>
            <person name="Probst A.J."/>
            <person name="Ladd B."/>
            <person name="Jarett J.K."/>
            <person name="Geller-Mcgrath D.E."/>
            <person name="Sieber C.M.K."/>
            <person name="Emerson J.B."/>
            <person name="Anantharaman K."/>
            <person name="Thomas B.C."/>
            <person name="Malmstrom R."/>
            <person name="Stieglmeier M."/>
            <person name="Klingl A."/>
            <person name="Woyke T."/>
            <person name="Ryan C.M."/>
            <person name="Banfield J.F."/>
        </authorList>
    </citation>
    <scope>NUCLEOTIDE SEQUENCE [LARGE SCALE GENOMIC DNA]</scope>
</reference>
<dbReference type="EMBL" id="PEXT01000020">
    <property type="protein sequence ID" value="PIS43490.1"/>
    <property type="molecule type" value="Genomic_DNA"/>
</dbReference>
<protein>
    <submittedName>
        <fullName evidence="2">Uncharacterized protein</fullName>
    </submittedName>
</protein>
<feature type="transmembrane region" description="Helical" evidence="1">
    <location>
        <begin position="155"/>
        <end position="179"/>
    </location>
</feature>
<evidence type="ECO:0000313" key="3">
    <source>
        <dbReference type="Proteomes" id="UP000228687"/>
    </source>
</evidence>
<dbReference type="AlphaFoldDB" id="A0A2H0YYC7"/>
<sequence>MKSHRARAYCPQNKSTNTTYEKGFAMPDNTTPPHYPNGDIRRLDVALQTLTTRFDDYMRIDTQWKTRIEERDERETDLLQRISQTIAVSNEKLSAACAQLATQQACIVELDKRLHNAEVNAGRPLPLCAEHERKLQMMEVTFTERMAENRVQSAGIARTVAAIAAAIISGIIGLALALAQRVAFRALEGGG</sequence>
<keyword evidence="1" id="KW-0812">Transmembrane</keyword>
<comment type="caution">
    <text evidence="2">The sequence shown here is derived from an EMBL/GenBank/DDBJ whole genome shotgun (WGS) entry which is preliminary data.</text>
</comment>
<evidence type="ECO:0000313" key="2">
    <source>
        <dbReference type="EMBL" id="PIS43490.1"/>
    </source>
</evidence>
<organism evidence="2 3">
    <name type="scientific">Candidatus Kaiserbacteria bacterium CG08_land_8_20_14_0_20_50_21</name>
    <dbReference type="NCBI Taxonomy" id="1974604"/>
    <lineage>
        <taxon>Bacteria</taxon>
        <taxon>Candidatus Kaiseribacteriota</taxon>
    </lineage>
</organism>
<name>A0A2H0YYC7_9BACT</name>
<dbReference type="Proteomes" id="UP000228687">
    <property type="component" value="Unassembled WGS sequence"/>
</dbReference>
<proteinExistence type="predicted"/>
<accession>A0A2H0YYC7</accession>
<keyword evidence="1" id="KW-0472">Membrane</keyword>